<feature type="repeat" description="TPR" evidence="3">
    <location>
        <begin position="449"/>
        <end position="482"/>
    </location>
</feature>
<protein>
    <submittedName>
        <fullName evidence="6">Tetratricopeptide repeat domain protein</fullName>
    </submittedName>
</protein>
<dbReference type="SUPFAM" id="SSF48452">
    <property type="entry name" value="TPR-like"/>
    <property type="match status" value="1"/>
</dbReference>
<dbReference type="PROSITE" id="PS50293">
    <property type="entry name" value="TPR_REGION"/>
    <property type="match status" value="1"/>
</dbReference>
<dbReference type="InterPro" id="IPR000719">
    <property type="entry name" value="Prot_kinase_dom"/>
</dbReference>
<dbReference type="STRING" id="118168.MC7420_4773"/>
<accession>B4VNM2</accession>
<keyword evidence="1" id="KW-0677">Repeat</keyword>
<keyword evidence="7" id="KW-1185">Reference proteome</keyword>
<keyword evidence="2 3" id="KW-0802">TPR repeat</keyword>
<dbReference type="HOGENOM" id="CLU_000288_135_5_3"/>
<dbReference type="EMBL" id="DS989846">
    <property type="protein sequence ID" value="EDX76517.1"/>
    <property type="molecule type" value="Genomic_DNA"/>
</dbReference>
<dbReference type="Pfam" id="PF13414">
    <property type="entry name" value="TPR_11"/>
    <property type="match status" value="3"/>
</dbReference>
<dbReference type="SUPFAM" id="SSF56112">
    <property type="entry name" value="Protein kinase-like (PK-like)"/>
    <property type="match status" value="1"/>
</dbReference>
<evidence type="ECO:0000256" key="3">
    <source>
        <dbReference type="PROSITE-ProRule" id="PRU00339"/>
    </source>
</evidence>
<dbReference type="eggNOG" id="COG0457">
    <property type="taxonomic scope" value="Bacteria"/>
</dbReference>
<dbReference type="PROSITE" id="PS50005">
    <property type="entry name" value="TPR"/>
    <property type="match status" value="5"/>
</dbReference>
<dbReference type="eggNOG" id="COG0515">
    <property type="taxonomic scope" value="Bacteria"/>
</dbReference>
<evidence type="ECO:0000256" key="4">
    <source>
        <dbReference type="SAM" id="Phobius"/>
    </source>
</evidence>
<dbReference type="Proteomes" id="UP000003835">
    <property type="component" value="Unassembled WGS sequence"/>
</dbReference>
<dbReference type="InterPro" id="IPR011009">
    <property type="entry name" value="Kinase-like_dom_sf"/>
</dbReference>
<dbReference type="SMART" id="SM00028">
    <property type="entry name" value="TPR"/>
    <property type="match status" value="8"/>
</dbReference>
<name>B4VNM2_9CYAN</name>
<dbReference type="Gene3D" id="1.25.40.10">
    <property type="entry name" value="Tetratricopeptide repeat domain"/>
    <property type="match status" value="4"/>
</dbReference>
<dbReference type="PROSITE" id="PS50011">
    <property type="entry name" value="PROTEIN_KINASE_DOM"/>
    <property type="match status" value="1"/>
</dbReference>
<evidence type="ECO:0000313" key="7">
    <source>
        <dbReference type="Proteomes" id="UP000003835"/>
    </source>
</evidence>
<dbReference type="InterPro" id="IPR019734">
    <property type="entry name" value="TPR_rpt"/>
</dbReference>
<feature type="repeat" description="TPR" evidence="3">
    <location>
        <begin position="551"/>
        <end position="584"/>
    </location>
</feature>
<proteinExistence type="predicted"/>
<dbReference type="GO" id="GO:0046813">
    <property type="term" value="P:receptor-mediated virion attachment to host cell"/>
    <property type="evidence" value="ECO:0007669"/>
    <property type="project" value="TreeGrafter"/>
</dbReference>
<reference evidence="6 7" key="1">
    <citation type="submission" date="2008-07" db="EMBL/GenBank/DDBJ databases">
        <authorList>
            <person name="Tandeau de Marsac N."/>
            <person name="Ferriera S."/>
            <person name="Johnson J."/>
            <person name="Kravitz S."/>
            <person name="Beeson K."/>
            <person name="Sutton G."/>
            <person name="Rogers Y.-H."/>
            <person name="Friedman R."/>
            <person name="Frazier M."/>
            <person name="Venter J.C."/>
        </authorList>
    </citation>
    <scope>NUCLEOTIDE SEQUENCE [LARGE SCALE GENOMIC DNA]</scope>
    <source>
        <strain evidence="6 7">PCC 7420</strain>
    </source>
</reference>
<dbReference type="PANTHER" id="PTHR44858:SF1">
    <property type="entry name" value="UDP-N-ACETYLGLUCOSAMINE--PEPTIDE N-ACETYLGLUCOSAMINYLTRANSFERASE SPINDLY-RELATED"/>
    <property type="match status" value="1"/>
</dbReference>
<keyword evidence="4" id="KW-0472">Membrane</keyword>
<organism evidence="6 7">
    <name type="scientific">Coleofasciculus chthonoplastes PCC 7420</name>
    <dbReference type="NCBI Taxonomy" id="118168"/>
    <lineage>
        <taxon>Bacteria</taxon>
        <taxon>Bacillati</taxon>
        <taxon>Cyanobacteriota</taxon>
        <taxon>Cyanophyceae</taxon>
        <taxon>Coleofasciculales</taxon>
        <taxon>Coleofasciculaceae</taxon>
        <taxon>Coleofasciculus</taxon>
    </lineage>
</organism>
<dbReference type="Gene3D" id="3.30.200.20">
    <property type="entry name" value="Phosphorylase Kinase, domain 1"/>
    <property type="match status" value="1"/>
</dbReference>
<dbReference type="SMART" id="SM00220">
    <property type="entry name" value="S_TKc"/>
    <property type="match status" value="1"/>
</dbReference>
<feature type="transmembrane region" description="Helical" evidence="4">
    <location>
        <begin position="310"/>
        <end position="330"/>
    </location>
</feature>
<dbReference type="Gene3D" id="1.10.510.10">
    <property type="entry name" value="Transferase(Phosphotransferase) domain 1"/>
    <property type="match status" value="1"/>
</dbReference>
<keyword evidence="4" id="KW-1133">Transmembrane helix</keyword>
<dbReference type="InterPro" id="IPR050498">
    <property type="entry name" value="Ycf3"/>
</dbReference>
<dbReference type="Pfam" id="PF13181">
    <property type="entry name" value="TPR_8"/>
    <property type="match status" value="2"/>
</dbReference>
<dbReference type="PANTHER" id="PTHR44858">
    <property type="entry name" value="TETRATRICOPEPTIDE REPEAT PROTEIN 6"/>
    <property type="match status" value="1"/>
</dbReference>
<dbReference type="OrthoDB" id="568198at2"/>
<dbReference type="InterPro" id="IPR011990">
    <property type="entry name" value="TPR-like_helical_dom_sf"/>
</dbReference>
<evidence type="ECO:0000256" key="2">
    <source>
        <dbReference type="ARBA" id="ARBA00022803"/>
    </source>
</evidence>
<evidence type="ECO:0000313" key="6">
    <source>
        <dbReference type="EMBL" id="EDX76517.1"/>
    </source>
</evidence>
<feature type="repeat" description="TPR" evidence="3">
    <location>
        <begin position="517"/>
        <end position="550"/>
    </location>
</feature>
<feature type="domain" description="Protein kinase" evidence="5">
    <location>
        <begin position="9"/>
        <end position="276"/>
    </location>
</feature>
<dbReference type="GO" id="GO:0005524">
    <property type="term" value="F:ATP binding"/>
    <property type="evidence" value="ECO:0007669"/>
    <property type="project" value="InterPro"/>
</dbReference>
<evidence type="ECO:0000256" key="1">
    <source>
        <dbReference type="ARBA" id="ARBA00022737"/>
    </source>
</evidence>
<gene>
    <name evidence="6" type="ORF">MC7420_4773</name>
</gene>
<dbReference type="Pfam" id="PF00069">
    <property type="entry name" value="Pkinase"/>
    <property type="match status" value="1"/>
</dbReference>
<dbReference type="GO" id="GO:0004672">
    <property type="term" value="F:protein kinase activity"/>
    <property type="evidence" value="ECO:0007669"/>
    <property type="project" value="InterPro"/>
</dbReference>
<feature type="repeat" description="TPR" evidence="3">
    <location>
        <begin position="381"/>
        <end position="414"/>
    </location>
</feature>
<feature type="repeat" description="TPR" evidence="3">
    <location>
        <begin position="415"/>
        <end position="448"/>
    </location>
</feature>
<dbReference type="RefSeq" id="WP_006100245.1">
    <property type="nucleotide sequence ID" value="NZ_DS989846.1"/>
</dbReference>
<evidence type="ECO:0000259" key="5">
    <source>
        <dbReference type="PROSITE" id="PS50011"/>
    </source>
</evidence>
<dbReference type="AlphaFoldDB" id="B4VNM2"/>
<keyword evidence="4" id="KW-0812">Transmembrane</keyword>
<sequence>MGKLLARRYQFIKVLDTDELGRTYLVVDIHSPQHPKCVVKQIRLPPNSSPTRSSILSRLEKTSELLKKLGQHDQIPRLITSFAQINQFYLVQEFIRGHPLTDELIPGDPLTENQVISLLNELLNLLVFVHKQGAVLGNLKPSTIIRRQGDDKLVLTTWGIIHQLSLQIAQSFHKLAPNPPNPTFVDHSSKPFPEPLHVNRDLSALGIIAIQAMTGLSVSDLAELKQANQGQPETSAWQAYTQVSPELAAILEKMVHDDHQNRYHQARTVLADLSRIPERNTVTQFSLPSLPDINPAIATVTYPSRQFKPWVILTAIGLVGIMALVLAYTLRLPQRLMAQYFLHQGKTVETRHGASLQEQQQQPEAAIDYYSQAITYQPQNATAYYYRGKIYANQGKTQSALADLTQAIQLNPQNADAYYQRGNLRLELGDRQGAKADYTQVLQRDPNFTPAWVNRGQIQADLGHEQAAINDYTQAIQLKPNLVTAYLKRCRSRSNLGNQKGAIDDCTTAINLRPNQALAYQNRGLARQRRGDSRGAITDYTVAIQLNPEAADAYYNRGVARQEIEDTLGAIADYTQAIERNPDYALAYYERGLAQAQLGNRLAAINDLQQAAQLCRNLGKLDCYEAAQSQLSRVTPSPN</sequence>
<dbReference type="GO" id="GO:0009279">
    <property type="term" value="C:cell outer membrane"/>
    <property type="evidence" value="ECO:0007669"/>
    <property type="project" value="TreeGrafter"/>
</dbReference>